<dbReference type="InterPro" id="IPR013783">
    <property type="entry name" value="Ig-like_fold"/>
</dbReference>
<comment type="caution">
    <text evidence="3">The sequence shown here is derived from an EMBL/GenBank/DDBJ whole genome shotgun (WGS) entry which is preliminary data.</text>
</comment>
<dbReference type="PROSITE" id="PS50835">
    <property type="entry name" value="IG_LIKE"/>
    <property type="match status" value="1"/>
</dbReference>
<keyword evidence="1" id="KW-1015">Disulfide bond</keyword>
<gene>
    <name evidence="3" type="ORF">EEDITHA_LOCUS13816</name>
</gene>
<dbReference type="PANTHER" id="PTHR45889:SF8">
    <property type="entry name" value="IG-LIKE DOMAIN-CONTAINING PROTEIN"/>
    <property type="match status" value="1"/>
</dbReference>
<dbReference type="EMBL" id="CAKOGL010000020">
    <property type="protein sequence ID" value="CAH2098730.1"/>
    <property type="molecule type" value="Genomic_DNA"/>
</dbReference>
<dbReference type="InterPro" id="IPR013162">
    <property type="entry name" value="CD80_C2-set"/>
</dbReference>
<dbReference type="SUPFAM" id="SSF48726">
    <property type="entry name" value="Immunoglobulin"/>
    <property type="match status" value="1"/>
</dbReference>
<protein>
    <recommendedName>
        <fullName evidence="2">Ig-like domain-containing protein</fullName>
    </recommendedName>
</protein>
<reference evidence="3" key="1">
    <citation type="submission" date="2022-03" db="EMBL/GenBank/DDBJ databases">
        <authorList>
            <person name="Tunstrom K."/>
        </authorList>
    </citation>
    <scope>NUCLEOTIDE SEQUENCE</scope>
</reference>
<sequence>MCFRLNRTTLHYLTLKLSWEQSFSIENCLDGEPAIRSRYARLTVLVPPEPPKILEGNLFSVSVGNMIHLACESVGGKPPAEITWVDSNAGVLTQGVTYTVEPMSDGQRFTARSIIRMPAKYEHNNQTFTCQAQNTADRAYRAASIRIETSFKISVKA</sequence>
<dbReference type="Proteomes" id="UP001153954">
    <property type="component" value="Unassembled WGS sequence"/>
</dbReference>
<accession>A0AAU9UM39</accession>
<evidence type="ECO:0000313" key="3">
    <source>
        <dbReference type="EMBL" id="CAH2098730.1"/>
    </source>
</evidence>
<dbReference type="AlphaFoldDB" id="A0AAU9UM39"/>
<dbReference type="Gene3D" id="2.60.40.10">
    <property type="entry name" value="Immunoglobulins"/>
    <property type="match status" value="1"/>
</dbReference>
<proteinExistence type="predicted"/>
<feature type="domain" description="Ig-like" evidence="2">
    <location>
        <begin position="51"/>
        <end position="146"/>
    </location>
</feature>
<evidence type="ECO:0000256" key="1">
    <source>
        <dbReference type="ARBA" id="ARBA00023157"/>
    </source>
</evidence>
<dbReference type="Pfam" id="PF08205">
    <property type="entry name" value="C2-set_2"/>
    <property type="match status" value="1"/>
</dbReference>
<dbReference type="InterPro" id="IPR036179">
    <property type="entry name" value="Ig-like_dom_sf"/>
</dbReference>
<evidence type="ECO:0000313" key="4">
    <source>
        <dbReference type="Proteomes" id="UP001153954"/>
    </source>
</evidence>
<keyword evidence="4" id="KW-1185">Reference proteome</keyword>
<dbReference type="InterPro" id="IPR007110">
    <property type="entry name" value="Ig-like_dom"/>
</dbReference>
<name>A0AAU9UM39_EUPED</name>
<organism evidence="3 4">
    <name type="scientific">Euphydryas editha</name>
    <name type="common">Edith's checkerspot</name>
    <dbReference type="NCBI Taxonomy" id="104508"/>
    <lineage>
        <taxon>Eukaryota</taxon>
        <taxon>Metazoa</taxon>
        <taxon>Ecdysozoa</taxon>
        <taxon>Arthropoda</taxon>
        <taxon>Hexapoda</taxon>
        <taxon>Insecta</taxon>
        <taxon>Pterygota</taxon>
        <taxon>Neoptera</taxon>
        <taxon>Endopterygota</taxon>
        <taxon>Lepidoptera</taxon>
        <taxon>Glossata</taxon>
        <taxon>Ditrysia</taxon>
        <taxon>Papilionoidea</taxon>
        <taxon>Nymphalidae</taxon>
        <taxon>Nymphalinae</taxon>
        <taxon>Euphydryas</taxon>
    </lineage>
</organism>
<evidence type="ECO:0000259" key="2">
    <source>
        <dbReference type="PROSITE" id="PS50835"/>
    </source>
</evidence>
<dbReference type="PANTHER" id="PTHR45889">
    <property type="entry name" value="IG-LIKE DOMAIN-CONTAINING PROTEIN"/>
    <property type="match status" value="1"/>
</dbReference>